<dbReference type="InterPro" id="IPR008271">
    <property type="entry name" value="Ser/Thr_kinase_AS"/>
</dbReference>
<dbReference type="InterPro" id="IPR024678">
    <property type="entry name" value="Kinase_OSR1/WNK_CCT"/>
</dbReference>
<evidence type="ECO:0000256" key="6">
    <source>
        <dbReference type="ARBA" id="ARBA00022840"/>
    </source>
</evidence>
<dbReference type="EMBL" id="JACXVP010000006">
    <property type="protein sequence ID" value="KAG5602448.1"/>
    <property type="molecule type" value="Genomic_DNA"/>
</dbReference>
<dbReference type="FunFam" id="1.10.510.10:FF:001565">
    <property type="entry name" value="WNK protein kinase"/>
    <property type="match status" value="1"/>
</dbReference>
<feature type="compositionally biased region" description="Polar residues" evidence="9">
    <location>
        <begin position="396"/>
        <end position="406"/>
    </location>
</feature>
<dbReference type="GO" id="GO:0005524">
    <property type="term" value="F:ATP binding"/>
    <property type="evidence" value="ECO:0007669"/>
    <property type="project" value="UniProtKB-KW"/>
</dbReference>
<dbReference type="EC" id="2.7.11.1" evidence="1"/>
<dbReference type="SMART" id="SM00220">
    <property type="entry name" value="S_TKc"/>
    <property type="match status" value="1"/>
</dbReference>
<keyword evidence="2" id="KW-0723">Serine/threonine-protein kinase</keyword>
<evidence type="ECO:0000256" key="8">
    <source>
        <dbReference type="ARBA" id="ARBA00048679"/>
    </source>
</evidence>
<gene>
    <name evidence="11" type="ORF">H5410_033818</name>
</gene>
<organism evidence="11 12">
    <name type="scientific">Solanum commersonii</name>
    <name type="common">Commerson's wild potato</name>
    <name type="synonym">Commerson's nightshade</name>
    <dbReference type="NCBI Taxonomy" id="4109"/>
    <lineage>
        <taxon>Eukaryota</taxon>
        <taxon>Viridiplantae</taxon>
        <taxon>Streptophyta</taxon>
        <taxon>Embryophyta</taxon>
        <taxon>Tracheophyta</taxon>
        <taxon>Spermatophyta</taxon>
        <taxon>Magnoliopsida</taxon>
        <taxon>eudicotyledons</taxon>
        <taxon>Gunneridae</taxon>
        <taxon>Pentapetalae</taxon>
        <taxon>asterids</taxon>
        <taxon>lamiids</taxon>
        <taxon>Solanales</taxon>
        <taxon>Solanaceae</taxon>
        <taxon>Solanoideae</taxon>
        <taxon>Solaneae</taxon>
        <taxon>Solanum</taxon>
    </lineage>
</organism>
<dbReference type="PROSITE" id="PS50011">
    <property type="entry name" value="PROTEIN_KINASE_DOM"/>
    <property type="match status" value="1"/>
</dbReference>
<dbReference type="CDD" id="cd13983">
    <property type="entry name" value="STKc_WNK"/>
    <property type="match status" value="1"/>
</dbReference>
<dbReference type="Pfam" id="PF12202">
    <property type="entry name" value="OSR1_C"/>
    <property type="match status" value="1"/>
</dbReference>
<keyword evidence="3" id="KW-0808">Transferase</keyword>
<evidence type="ECO:0000256" key="7">
    <source>
        <dbReference type="ARBA" id="ARBA00047899"/>
    </source>
</evidence>
<dbReference type="InterPro" id="IPR000719">
    <property type="entry name" value="Prot_kinase_dom"/>
</dbReference>
<feature type="region of interest" description="Disordered" evidence="9">
    <location>
        <begin position="36"/>
        <end position="56"/>
    </location>
</feature>
<evidence type="ECO:0000256" key="9">
    <source>
        <dbReference type="SAM" id="MobiDB-lite"/>
    </source>
</evidence>
<dbReference type="FunFam" id="3.10.20.90:FF:000252">
    <property type="entry name" value="Probable serine/threonine-protein kinase WNK3"/>
    <property type="match status" value="1"/>
</dbReference>
<keyword evidence="4" id="KW-0547">Nucleotide-binding</keyword>
<proteinExistence type="predicted"/>
<keyword evidence="12" id="KW-1185">Reference proteome</keyword>
<feature type="compositionally biased region" description="Polar residues" evidence="9">
    <location>
        <begin position="563"/>
        <end position="586"/>
    </location>
</feature>
<keyword evidence="6" id="KW-0067">ATP-binding</keyword>
<dbReference type="PROSITE" id="PS00108">
    <property type="entry name" value="PROTEIN_KINASE_ST"/>
    <property type="match status" value="1"/>
</dbReference>
<dbReference type="PANTHER" id="PTHR13902">
    <property type="entry name" value="SERINE/THREONINE-PROTEIN KINASE WNK WITH NO LYSINE -RELATED"/>
    <property type="match status" value="1"/>
</dbReference>
<name>A0A9J5YRV7_SOLCO</name>
<accession>A0A9J5YRV7</accession>
<evidence type="ECO:0000256" key="4">
    <source>
        <dbReference type="ARBA" id="ARBA00022741"/>
    </source>
</evidence>
<evidence type="ECO:0000256" key="3">
    <source>
        <dbReference type="ARBA" id="ARBA00022679"/>
    </source>
</evidence>
<feature type="region of interest" description="Disordered" evidence="9">
    <location>
        <begin position="560"/>
        <end position="601"/>
    </location>
</feature>
<protein>
    <recommendedName>
        <fullName evidence="1">non-specific serine/threonine protein kinase</fullName>
        <ecNumber evidence="1">2.7.11.1</ecNumber>
    </recommendedName>
</protein>
<dbReference type="AlphaFoldDB" id="A0A9J5YRV7"/>
<dbReference type="Gene3D" id="1.10.510.10">
    <property type="entry name" value="Transferase(Phosphotransferase) domain 1"/>
    <property type="match status" value="1"/>
</dbReference>
<dbReference type="GO" id="GO:0004674">
    <property type="term" value="F:protein serine/threonine kinase activity"/>
    <property type="evidence" value="ECO:0007669"/>
    <property type="project" value="UniProtKB-KW"/>
</dbReference>
<dbReference type="Proteomes" id="UP000824120">
    <property type="component" value="Chromosome 6"/>
</dbReference>
<evidence type="ECO:0000256" key="2">
    <source>
        <dbReference type="ARBA" id="ARBA00022527"/>
    </source>
</evidence>
<dbReference type="OrthoDB" id="4062651at2759"/>
<keyword evidence="5" id="KW-0418">Kinase</keyword>
<dbReference type="Pfam" id="PF00069">
    <property type="entry name" value="Pkinase"/>
    <property type="match status" value="1"/>
</dbReference>
<dbReference type="Gene3D" id="3.10.20.90">
    <property type="entry name" value="Phosphatidylinositol 3-kinase Catalytic Subunit, Chain A, domain 1"/>
    <property type="match status" value="1"/>
</dbReference>
<evidence type="ECO:0000259" key="10">
    <source>
        <dbReference type="PROSITE" id="PS50011"/>
    </source>
</evidence>
<evidence type="ECO:0000313" key="11">
    <source>
        <dbReference type="EMBL" id="KAG5602448.1"/>
    </source>
</evidence>
<feature type="domain" description="Protein kinase" evidence="10">
    <location>
        <begin position="65"/>
        <end position="389"/>
    </location>
</feature>
<evidence type="ECO:0000313" key="12">
    <source>
        <dbReference type="Proteomes" id="UP000824120"/>
    </source>
</evidence>
<dbReference type="SUPFAM" id="SSF56112">
    <property type="entry name" value="Protein kinase-like (PK-like)"/>
    <property type="match status" value="1"/>
</dbReference>
<feature type="region of interest" description="Disordered" evidence="9">
    <location>
        <begin position="394"/>
        <end position="435"/>
    </location>
</feature>
<feature type="compositionally biased region" description="Acidic residues" evidence="9">
    <location>
        <begin position="42"/>
        <end position="56"/>
    </location>
</feature>
<comment type="caution">
    <text evidence="11">The sequence shown here is derived from an EMBL/GenBank/DDBJ whole genome shotgun (WGS) entry which is preliminary data.</text>
</comment>
<dbReference type="InterPro" id="IPR011009">
    <property type="entry name" value="Kinase-like_dom_sf"/>
</dbReference>
<comment type="catalytic activity">
    <reaction evidence="7">
        <text>L-threonyl-[protein] + ATP = O-phospho-L-threonyl-[protein] + ADP + H(+)</text>
        <dbReference type="Rhea" id="RHEA:46608"/>
        <dbReference type="Rhea" id="RHEA-COMP:11060"/>
        <dbReference type="Rhea" id="RHEA-COMP:11605"/>
        <dbReference type="ChEBI" id="CHEBI:15378"/>
        <dbReference type="ChEBI" id="CHEBI:30013"/>
        <dbReference type="ChEBI" id="CHEBI:30616"/>
        <dbReference type="ChEBI" id="CHEBI:61977"/>
        <dbReference type="ChEBI" id="CHEBI:456216"/>
        <dbReference type="EC" id="2.7.11.1"/>
    </reaction>
</comment>
<feature type="compositionally biased region" description="Basic and acidic residues" evidence="9">
    <location>
        <begin position="420"/>
        <end position="431"/>
    </location>
</feature>
<reference evidence="11 12" key="1">
    <citation type="submission" date="2020-09" db="EMBL/GenBank/DDBJ databases">
        <title>De no assembly of potato wild relative species, Solanum commersonii.</title>
        <authorList>
            <person name="Cho K."/>
        </authorList>
    </citation>
    <scope>NUCLEOTIDE SEQUENCE [LARGE SCALE GENOMIC DNA]</scope>
    <source>
        <strain evidence="11">LZ3.2</strain>
        <tissue evidence="11">Leaf</tissue>
    </source>
</reference>
<comment type="catalytic activity">
    <reaction evidence="8">
        <text>L-seryl-[protein] + ATP = O-phospho-L-seryl-[protein] + ADP + H(+)</text>
        <dbReference type="Rhea" id="RHEA:17989"/>
        <dbReference type="Rhea" id="RHEA-COMP:9863"/>
        <dbReference type="Rhea" id="RHEA-COMP:11604"/>
        <dbReference type="ChEBI" id="CHEBI:15378"/>
        <dbReference type="ChEBI" id="CHEBI:29999"/>
        <dbReference type="ChEBI" id="CHEBI:30616"/>
        <dbReference type="ChEBI" id="CHEBI:83421"/>
        <dbReference type="ChEBI" id="CHEBI:456216"/>
        <dbReference type="EC" id="2.7.11.1"/>
    </reaction>
</comment>
<sequence>MRSVNTQYTPPAIDPTVLDCFSLLLLATQFIGTKRMQQESTSEQEPDDSESEPEFVELDPSGRYGRYKEVLGKGAFKKVYRAFDELEGIEVAWNQVKLADLLRNAVDLERLYSEVHLLKTLKHKNIIKFYNSWVDSKNENINIITEIFTSGTLRQYRKKHKRVDIRALKNWSRQILEGLSYLHGHDPPIIHRDLKCDNIFINGNQGEVKIGDLGLAAILCKARAAHSVIGTPEFMAPELYEEEYDELVDIYAFGMCLLELVTFEYPYIECSNAAQIYKKVTAAAEQCMKEWFTDSKSFSHTGGSERGKKRLCSDLEGTSAGDLPETVSIPKWPGFGNVQLSSLSGEHGGIKPASLAKVKDPRVKAFIEKCIAKASERLPAKKLLVDPFLLSDEDSGNSGQSLSFNSRHADMSDDQSDGGRSTKDPLPEGGRDFTVQGQRKDLNTIFLKLRITDSTGHIRNIHFPFDIEVDTANAVASEMVAELDLTDQDVSAIAEMIDSEIRSYIPDWAPRENSSNHITDEVASDNFTSGVGDDAPPFTIDPAHSGSLVLERLPSGRKYWSVSPKTTSNGSSPHRQGPSNTSLTDSPTHEDSWTEENEESPVILREGGSSHVAALLGHDDYKSDTYVDDDASVHRDSDFGDNAHSADFSYASRPHSSEERNNMISNNYPADIRQITKELEKLRGLQQKELNDLKKKHDSAISDLLSKLPPEIRDIYGHKISSHNLHC</sequence>
<evidence type="ECO:0000256" key="1">
    <source>
        <dbReference type="ARBA" id="ARBA00012513"/>
    </source>
</evidence>
<dbReference type="Gene3D" id="3.30.200.20">
    <property type="entry name" value="Phosphorylase Kinase, domain 1"/>
    <property type="match status" value="1"/>
</dbReference>
<dbReference type="FunFam" id="3.30.200.20:FF:000075">
    <property type="entry name" value="Probable serine/threonine-protein kinase WNK1"/>
    <property type="match status" value="1"/>
</dbReference>
<evidence type="ECO:0000256" key="5">
    <source>
        <dbReference type="ARBA" id="ARBA00022777"/>
    </source>
</evidence>
<dbReference type="InterPro" id="IPR050588">
    <property type="entry name" value="WNK_Ser-Thr_kinase"/>
</dbReference>